<sequence>MDALERAYRRGRFVSVLVLVTALLFGATIGASSTHSGAVHQLLGRPGHHTSWAGERPGGPGGQHPLLLHTEGEQVETQKVAGHADAHLASHTTPILPASLLDQRPADVRPAPTPARAELQVWRT</sequence>
<name>A0ABY5Z9C6_9ACTN</name>
<feature type="region of interest" description="Disordered" evidence="1">
    <location>
        <begin position="40"/>
        <end position="65"/>
    </location>
</feature>
<dbReference type="EMBL" id="CP073721">
    <property type="protein sequence ID" value="UWZ38690.1"/>
    <property type="molecule type" value="Genomic_DNA"/>
</dbReference>
<proteinExistence type="predicted"/>
<evidence type="ECO:0008006" key="4">
    <source>
        <dbReference type="Google" id="ProtNLM"/>
    </source>
</evidence>
<keyword evidence="3" id="KW-1185">Reference proteome</keyword>
<evidence type="ECO:0000313" key="2">
    <source>
        <dbReference type="EMBL" id="UWZ38690.1"/>
    </source>
</evidence>
<protein>
    <recommendedName>
        <fullName evidence="4">Secreted protein</fullName>
    </recommendedName>
</protein>
<accession>A0ABY5Z9C6</accession>
<evidence type="ECO:0000256" key="1">
    <source>
        <dbReference type="SAM" id="MobiDB-lite"/>
    </source>
</evidence>
<dbReference type="Proteomes" id="UP001058271">
    <property type="component" value="Chromosome"/>
</dbReference>
<gene>
    <name evidence="2" type="ORF">Drose_10935</name>
</gene>
<reference evidence="2" key="1">
    <citation type="submission" date="2021-04" db="EMBL/GenBank/DDBJ databases">
        <title>Biosynthetic gene clusters of Dactylosporangioum roseum.</title>
        <authorList>
            <person name="Hartkoorn R.C."/>
            <person name="Beaudoing E."/>
            <person name="Hot D."/>
            <person name="Moureu S."/>
        </authorList>
    </citation>
    <scope>NUCLEOTIDE SEQUENCE</scope>
    <source>
        <strain evidence="2">NRRL B-16295</strain>
    </source>
</reference>
<dbReference type="RefSeq" id="WP_260728064.1">
    <property type="nucleotide sequence ID" value="NZ_BAAABS010000088.1"/>
</dbReference>
<evidence type="ECO:0000313" key="3">
    <source>
        <dbReference type="Proteomes" id="UP001058271"/>
    </source>
</evidence>
<organism evidence="2 3">
    <name type="scientific">Dactylosporangium roseum</name>
    <dbReference type="NCBI Taxonomy" id="47989"/>
    <lineage>
        <taxon>Bacteria</taxon>
        <taxon>Bacillati</taxon>
        <taxon>Actinomycetota</taxon>
        <taxon>Actinomycetes</taxon>
        <taxon>Micromonosporales</taxon>
        <taxon>Micromonosporaceae</taxon>
        <taxon>Dactylosporangium</taxon>
    </lineage>
</organism>